<dbReference type="PANTHER" id="PTHR34069">
    <property type="entry name" value="3-OXOACYL-[ACYL-CARRIER-PROTEIN] SYNTHASE 3"/>
    <property type="match status" value="1"/>
</dbReference>
<comment type="catalytic activity">
    <reaction evidence="9">
        <text>malonyl-[ACP] + acetyl-CoA + H(+) = 3-oxobutanoyl-[ACP] + CO2 + CoA</text>
        <dbReference type="Rhea" id="RHEA:12080"/>
        <dbReference type="Rhea" id="RHEA-COMP:9623"/>
        <dbReference type="Rhea" id="RHEA-COMP:9625"/>
        <dbReference type="ChEBI" id="CHEBI:15378"/>
        <dbReference type="ChEBI" id="CHEBI:16526"/>
        <dbReference type="ChEBI" id="CHEBI:57287"/>
        <dbReference type="ChEBI" id="CHEBI:57288"/>
        <dbReference type="ChEBI" id="CHEBI:78449"/>
        <dbReference type="ChEBI" id="CHEBI:78450"/>
        <dbReference type="EC" id="2.3.1.180"/>
    </reaction>
</comment>
<evidence type="ECO:0000256" key="8">
    <source>
        <dbReference type="ARBA" id="ARBA00023315"/>
    </source>
</evidence>
<keyword evidence="13" id="KW-1185">Reference proteome</keyword>
<keyword evidence="6 9" id="KW-0443">Lipid metabolism</keyword>
<dbReference type="EC" id="2.3.1.180" evidence="9"/>
<keyword evidence="4 9" id="KW-0808">Transferase</keyword>
<gene>
    <name evidence="9" type="primary">fabH</name>
    <name evidence="12" type="ORF">R5A26_49755</name>
</gene>
<comment type="caution">
    <text evidence="12">The sequence shown here is derived from an EMBL/GenBank/DDBJ whole genome shotgun (WGS) entry which is preliminary data.</text>
</comment>
<dbReference type="HAMAP" id="MF_01815">
    <property type="entry name" value="FabH"/>
    <property type="match status" value="1"/>
</dbReference>
<comment type="similarity">
    <text evidence="1 9">Belongs to the thiolase-like superfamily. FabH family.</text>
</comment>
<keyword evidence="5 9" id="KW-0276">Fatty acid metabolism</keyword>
<dbReference type="Pfam" id="PF08541">
    <property type="entry name" value="ACP_syn_III_C"/>
    <property type="match status" value="1"/>
</dbReference>
<dbReference type="SUPFAM" id="SSF53901">
    <property type="entry name" value="Thiolase-like"/>
    <property type="match status" value="1"/>
</dbReference>
<dbReference type="NCBIfam" id="NF006829">
    <property type="entry name" value="PRK09352.1"/>
    <property type="match status" value="1"/>
</dbReference>
<evidence type="ECO:0000313" key="13">
    <source>
        <dbReference type="Proteomes" id="UP001187346"/>
    </source>
</evidence>
<evidence type="ECO:0000259" key="11">
    <source>
        <dbReference type="Pfam" id="PF08545"/>
    </source>
</evidence>
<evidence type="ECO:0000256" key="3">
    <source>
        <dbReference type="ARBA" id="ARBA00022516"/>
    </source>
</evidence>
<dbReference type="Pfam" id="PF08545">
    <property type="entry name" value="ACP_syn_III"/>
    <property type="match status" value="1"/>
</dbReference>
<evidence type="ECO:0000256" key="4">
    <source>
        <dbReference type="ARBA" id="ARBA00022679"/>
    </source>
</evidence>
<comment type="subcellular location">
    <subcellularLocation>
        <location evidence="9">Cytoplasm</location>
    </subcellularLocation>
</comment>
<keyword evidence="8 9" id="KW-0012">Acyltransferase</keyword>
<dbReference type="Proteomes" id="UP001187346">
    <property type="component" value="Unassembled WGS sequence"/>
</dbReference>
<accession>A0ABU4FXJ3</accession>
<comment type="function">
    <text evidence="9">Catalyzes the condensation reaction of fatty acid synthesis by the addition to an acyl acceptor of two carbons from malonyl-ACP. Catalyzes the first condensation reaction which initiates fatty acid synthesis and may therefore play a role in governing the total rate of fatty acid production. Possesses both acetoacetyl-ACP synthase and acetyl transacylase activities. Its substrate specificity determines the biosynthesis of branched-chain and/or straight-chain of fatty acids.</text>
</comment>
<proteinExistence type="inferred from homology"/>
<dbReference type="EMBL" id="JAWMAJ010000423">
    <property type="protein sequence ID" value="MDV7224030.1"/>
    <property type="molecule type" value="Genomic_DNA"/>
</dbReference>
<dbReference type="PANTHER" id="PTHR34069:SF2">
    <property type="entry name" value="BETA-KETOACYL-[ACYL-CARRIER-PROTEIN] SYNTHASE III"/>
    <property type="match status" value="1"/>
</dbReference>
<feature type="domain" description="Beta-ketoacyl-[acyl-carrier-protein] synthase III C-terminal" evidence="10">
    <location>
        <begin position="239"/>
        <end position="328"/>
    </location>
</feature>
<evidence type="ECO:0000256" key="5">
    <source>
        <dbReference type="ARBA" id="ARBA00022832"/>
    </source>
</evidence>
<evidence type="ECO:0000256" key="1">
    <source>
        <dbReference type="ARBA" id="ARBA00008642"/>
    </source>
</evidence>
<keyword evidence="2 9" id="KW-0963">Cytoplasm</keyword>
<evidence type="ECO:0000256" key="9">
    <source>
        <dbReference type="HAMAP-Rule" id="MF_01815"/>
    </source>
</evidence>
<dbReference type="NCBIfam" id="TIGR00747">
    <property type="entry name" value="fabH"/>
    <property type="match status" value="1"/>
</dbReference>
<dbReference type="Gene3D" id="3.40.47.10">
    <property type="match status" value="1"/>
</dbReference>
<feature type="active site" evidence="9">
    <location>
        <position position="285"/>
    </location>
</feature>
<sequence length="334" mass="34754">MTRTAVLRGIGAMVPPRAVDNDELSALLDTSDEWIRTRTGIRRRHWADPGMATSDLAMVAGERALKSAGGGPVGMVILATSTPNQPMPATAPQVAAGLGLGTVPAYDVTAACAGFVYGLSVAAGAIAARLADRVLVIGADLWSTRLNPDDRATAVIFGDGAGAAVLEAGRESDPGALLGFDLGSDGLHRELARVPGGGSLQLADPDTPFQQSDHYLTMRGKEIFTHAVGRMSESSGRLLKQVGWEARDVDWFAGHQANARILHAVADALDVDRSRVLIHLDRVGNTSAASIPLALTDAAVQGSLRPGQNVLMTAFGGGLSWGSAALNWPDVDVL</sequence>
<feature type="region of interest" description="ACP-binding" evidence="9">
    <location>
        <begin position="256"/>
        <end position="260"/>
    </location>
</feature>
<protein>
    <recommendedName>
        <fullName evidence="9">Beta-ketoacyl-[acyl-carrier-protein] synthase III</fullName>
        <shortName evidence="9">Beta-ketoacyl-ACP synthase III</shortName>
        <shortName evidence="9">KAS III</shortName>
        <ecNumber evidence="9">2.3.1.180</ecNumber>
    </recommendedName>
    <alternativeName>
        <fullName evidence="9">3-oxoacyl-[acyl-carrier-protein] synthase 3</fullName>
    </alternativeName>
    <alternativeName>
        <fullName evidence="9">3-oxoacyl-[acyl-carrier-protein] synthase III</fullName>
    </alternativeName>
</protein>
<dbReference type="RefSeq" id="WP_266860910.1">
    <property type="nucleotide sequence ID" value="NZ_JAPEMW010000001.1"/>
</dbReference>
<dbReference type="InterPro" id="IPR016039">
    <property type="entry name" value="Thiolase-like"/>
</dbReference>
<name>A0ABU4FXJ3_9ACTN</name>
<evidence type="ECO:0000259" key="10">
    <source>
        <dbReference type="Pfam" id="PF08541"/>
    </source>
</evidence>
<feature type="active site" evidence="9">
    <location>
        <position position="255"/>
    </location>
</feature>
<feature type="domain" description="Beta-ketoacyl-[acyl-carrier-protein] synthase III N-terminal" evidence="11">
    <location>
        <begin position="106"/>
        <end position="186"/>
    </location>
</feature>
<reference evidence="12 13" key="1">
    <citation type="submission" date="2023-10" db="EMBL/GenBank/DDBJ databases">
        <title>Characterization of rhizosphere-enriched actinobacteria from wheat plants lab-grown on chernevaya soil.</title>
        <authorList>
            <person name="Tikhonova E.N."/>
            <person name="Konopkin A."/>
            <person name="Kravchenko I.K."/>
        </authorList>
    </citation>
    <scope>NUCLEOTIDE SEQUENCE [LARGE SCALE GENOMIC DNA]</scope>
    <source>
        <strain evidence="12 13">RR29</strain>
    </source>
</reference>
<evidence type="ECO:0000313" key="12">
    <source>
        <dbReference type="EMBL" id="MDV7224030.1"/>
    </source>
</evidence>
<evidence type="ECO:0000256" key="7">
    <source>
        <dbReference type="ARBA" id="ARBA00023160"/>
    </source>
</evidence>
<dbReference type="InterPro" id="IPR013747">
    <property type="entry name" value="ACP_syn_III_C"/>
</dbReference>
<dbReference type="InterPro" id="IPR013751">
    <property type="entry name" value="ACP_syn_III_N"/>
</dbReference>
<comment type="domain">
    <text evidence="9">The last Arg residue of the ACP-binding site is essential for the weak association between ACP/AcpP and FabH.</text>
</comment>
<comment type="pathway">
    <text evidence="9">Lipid metabolism; fatty acid biosynthesis.</text>
</comment>
<comment type="subunit">
    <text evidence="9">Homodimer.</text>
</comment>
<keyword evidence="9" id="KW-0511">Multifunctional enzyme</keyword>
<dbReference type="CDD" id="cd00830">
    <property type="entry name" value="KAS_III"/>
    <property type="match status" value="1"/>
</dbReference>
<keyword evidence="3 9" id="KW-0444">Lipid biosynthesis</keyword>
<feature type="active site" evidence="9">
    <location>
        <position position="112"/>
    </location>
</feature>
<dbReference type="GO" id="GO:0033818">
    <property type="term" value="F:beta-ketoacyl-acyl-carrier-protein synthase III activity"/>
    <property type="evidence" value="ECO:0007669"/>
    <property type="project" value="UniProtKB-EC"/>
</dbReference>
<evidence type="ECO:0000256" key="2">
    <source>
        <dbReference type="ARBA" id="ARBA00022490"/>
    </source>
</evidence>
<evidence type="ECO:0000256" key="6">
    <source>
        <dbReference type="ARBA" id="ARBA00023098"/>
    </source>
</evidence>
<dbReference type="InterPro" id="IPR004655">
    <property type="entry name" value="FabH"/>
</dbReference>
<keyword evidence="7 9" id="KW-0275">Fatty acid biosynthesis</keyword>
<organism evidence="12 13">
    <name type="scientific">Streptomyces prunicolor</name>
    <dbReference type="NCBI Taxonomy" id="67348"/>
    <lineage>
        <taxon>Bacteria</taxon>
        <taxon>Bacillati</taxon>
        <taxon>Actinomycetota</taxon>
        <taxon>Actinomycetes</taxon>
        <taxon>Kitasatosporales</taxon>
        <taxon>Streptomycetaceae</taxon>
        <taxon>Streptomyces</taxon>
    </lineage>
</organism>